<feature type="transmembrane region" description="Helical" evidence="6">
    <location>
        <begin position="365"/>
        <end position="382"/>
    </location>
</feature>
<feature type="transmembrane region" description="Helical" evidence="6">
    <location>
        <begin position="388"/>
        <end position="407"/>
    </location>
</feature>
<feature type="transmembrane region" description="Helical" evidence="6">
    <location>
        <begin position="419"/>
        <end position="437"/>
    </location>
</feature>
<dbReference type="RefSeq" id="WP_013924118.1">
    <property type="nucleotide sequence ID" value="NZ_JASBUT010000002.1"/>
</dbReference>
<keyword evidence="5 6" id="KW-0472">Membrane</keyword>
<comment type="subcellular location">
    <subcellularLocation>
        <location evidence="1">Cell membrane</location>
        <topology evidence="1">Multi-pass membrane protein</topology>
    </subcellularLocation>
</comment>
<accession>A0A0C1C5R0</accession>
<dbReference type="Pfam" id="PF01943">
    <property type="entry name" value="Polysacc_synt"/>
    <property type="match status" value="1"/>
</dbReference>
<keyword evidence="3 6" id="KW-0812">Transmembrane</keyword>
<feature type="transmembrane region" description="Helical" evidence="6">
    <location>
        <begin position="443"/>
        <end position="465"/>
    </location>
</feature>
<dbReference type="GO" id="GO:0005886">
    <property type="term" value="C:plasma membrane"/>
    <property type="evidence" value="ECO:0007669"/>
    <property type="project" value="UniProtKB-SubCell"/>
</dbReference>
<dbReference type="PANTHER" id="PTHR30250">
    <property type="entry name" value="PST FAMILY PREDICTED COLANIC ACID TRANSPORTER"/>
    <property type="match status" value="1"/>
</dbReference>
<evidence type="ECO:0000256" key="4">
    <source>
        <dbReference type="ARBA" id="ARBA00022989"/>
    </source>
</evidence>
<evidence type="ECO:0000256" key="6">
    <source>
        <dbReference type="SAM" id="Phobius"/>
    </source>
</evidence>
<dbReference type="InterPro" id="IPR050833">
    <property type="entry name" value="Poly_Biosynth_Transport"/>
</dbReference>
<dbReference type="PANTHER" id="PTHR30250:SF11">
    <property type="entry name" value="O-ANTIGEN TRANSPORTER-RELATED"/>
    <property type="match status" value="1"/>
</dbReference>
<evidence type="ECO:0000313" key="8">
    <source>
        <dbReference type="Proteomes" id="UP000031307"/>
    </source>
</evidence>
<dbReference type="EMBL" id="JSAM01000115">
    <property type="protein sequence ID" value="KIA76520.1"/>
    <property type="molecule type" value="Genomic_DNA"/>
</dbReference>
<reference evidence="7 8" key="1">
    <citation type="journal article" date="2014" name="Mol. Biol. Evol.">
        <title>Massive expansion of Ubiquitination-related gene families within the Chlamydiae.</title>
        <authorList>
            <person name="Domman D."/>
            <person name="Collingro A."/>
            <person name="Lagkouvardos I."/>
            <person name="Gehre L."/>
            <person name="Weinmaier T."/>
            <person name="Rattei T."/>
            <person name="Subtil A."/>
            <person name="Horn M."/>
        </authorList>
    </citation>
    <scope>NUCLEOTIDE SEQUENCE [LARGE SCALE GENOMIC DNA]</scope>
    <source>
        <strain evidence="7 8">OEW1</strain>
    </source>
</reference>
<dbReference type="AlphaFoldDB" id="A0A0C1C5R0"/>
<feature type="transmembrane region" description="Helical" evidence="6">
    <location>
        <begin position="296"/>
        <end position="319"/>
    </location>
</feature>
<feature type="transmembrane region" description="Helical" evidence="6">
    <location>
        <begin position="117"/>
        <end position="135"/>
    </location>
</feature>
<name>A0A0C1C5R0_9BACT</name>
<evidence type="ECO:0000256" key="5">
    <source>
        <dbReference type="ARBA" id="ARBA00023136"/>
    </source>
</evidence>
<feature type="transmembrane region" description="Helical" evidence="6">
    <location>
        <begin position="237"/>
        <end position="258"/>
    </location>
</feature>
<dbReference type="PATRIC" id="fig|83552.4.peg.2383"/>
<feature type="transmembrane region" description="Helical" evidence="6">
    <location>
        <begin position="183"/>
        <end position="202"/>
    </location>
</feature>
<sequence length="490" mass="55131">MHLSRLFRGTFIYGLGQFLARAVTFFLLPLYTSYLSPEDYGVFGSLAVLGMMMNGLLTLGFGGSLTRTYWTLEKEEDKGALIWTGFLTLLFNACLWDSFAYLFSDQLSIWLFGVSDYAWPVFLSFFGISLSATLYPLLSYFRIREKAVLSITLYLSEVFVSIGATLFFVVFKGDGALGLVKGALSAQAWAFFITFSVALRQIPLGVHVKYLRELILVGYPFILGLFGYFLLQSSARYILHLYTDLKVVGLFCVGLYFARPVELAVNSFNTAWQPFFSSYLYQQEEAKVLFGKVMSYYLMGMCLLIAPLFTMAKALTYYMLHPAYHQTWSTIGLLGVSQSLWGAYVISAAPFLFHKKSIWQVSVETLAGLVCVGMNFALIPSLGKEGGALATFFGFVAVIVLSIWATRRLLKVQYEVGRLLKMLCGFCVTAIASFIPIDFGLQYLSLMFFVTFLYYAFLWKICLTLDEKTLIISKIRGLVGLQHNLTVTNQ</sequence>
<protein>
    <submittedName>
        <fullName evidence="7">Uncharacterized protein</fullName>
    </submittedName>
</protein>
<feature type="transmembrane region" description="Helical" evidence="6">
    <location>
        <begin position="214"/>
        <end position="231"/>
    </location>
</feature>
<evidence type="ECO:0000313" key="7">
    <source>
        <dbReference type="EMBL" id="KIA76520.1"/>
    </source>
</evidence>
<feature type="transmembrane region" description="Helical" evidence="6">
    <location>
        <begin position="331"/>
        <end position="353"/>
    </location>
</feature>
<dbReference type="InterPro" id="IPR002797">
    <property type="entry name" value="Polysacc_synth"/>
</dbReference>
<feature type="transmembrane region" description="Helical" evidence="6">
    <location>
        <begin position="147"/>
        <end position="171"/>
    </location>
</feature>
<feature type="transmembrane region" description="Helical" evidence="6">
    <location>
        <begin position="12"/>
        <end position="34"/>
    </location>
</feature>
<evidence type="ECO:0000256" key="1">
    <source>
        <dbReference type="ARBA" id="ARBA00004651"/>
    </source>
</evidence>
<dbReference type="Proteomes" id="UP000031307">
    <property type="component" value="Unassembled WGS sequence"/>
</dbReference>
<dbReference type="OMA" id="ETAFFRF"/>
<gene>
    <name evidence="7" type="ORF">DB43_AE00150</name>
</gene>
<feature type="transmembrane region" description="Helical" evidence="6">
    <location>
        <begin position="80"/>
        <end position="102"/>
    </location>
</feature>
<comment type="caution">
    <text evidence="7">The sequence shown here is derived from an EMBL/GenBank/DDBJ whole genome shotgun (WGS) entry which is preliminary data.</text>
</comment>
<organism evidence="7 8">
    <name type="scientific">Parachlamydia acanthamoebae</name>
    <dbReference type="NCBI Taxonomy" id="83552"/>
    <lineage>
        <taxon>Bacteria</taxon>
        <taxon>Pseudomonadati</taxon>
        <taxon>Chlamydiota</taxon>
        <taxon>Chlamydiia</taxon>
        <taxon>Parachlamydiales</taxon>
        <taxon>Parachlamydiaceae</taxon>
        <taxon>Parachlamydia</taxon>
    </lineage>
</organism>
<feature type="transmembrane region" description="Helical" evidence="6">
    <location>
        <begin position="40"/>
        <end position="59"/>
    </location>
</feature>
<keyword evidence="4 6" id="KW-1133">Transmembrane helix</keyword>
<evidence type="ECO:0000256" key="2">
    <source>
        <dbReference type="ARBA" id="ARBA00022475"/>
    </source>
</evidence>
<evidence type="ECO:0000256" key="3">
    <source>
        <dbReference type="ARBA" id="ARBA00022692"/>
    </source>
</evidence>
<proteinExistence type="predicted"/>
<keyword evidence="2" id="KW-1003">Cell membrane</keyword>